<comment type="caution">
    <text evidence="1">The sequence shown here is derived from an EMBL/GenBank/DDBJ whole genome shotgun (WGS) entry which is preliminary data.</text>
</comment>
<dbReference type="EMBL" id="RCTF01000003">
    <property type="protein sequence ID" value="RLP80569.1"/>
    <property type="molecule type" value="Genomic_DNA"/>
</dbReference>
<evidence type="ECO:0000313" key="1">
    <source>
        <dbReference type="EMBL" id="RLP80569.1"/>
    </source>
</evidence>
<accession>A0A3L7AJH7</accession>
<proteinExistence type="predicted"/>
<sequence>MTPSEIAAEIARLEGILVEAESGARARKIRMGEREIENSEVDKIALRRRIAELKGQLSGGPRRARRRLVFF</sequence>
<dbReference type="Proteomes" id="UP000269692">
    <property type="component" value="Unassembled WGS sequence"/>
</dbReference>
<name>A0A3L7AJH7_9HYPH</name>
<evidence type="ECO:0000313" key="2">
    <source>
        <dbReference type="Proteomes" id="UP000269692"/>
    </source>
</evidence>
<dbReference type="AlphaFoldDB" id="A0A3L7AJH7"/>
<keyword evidence="2" id="KW-1185">Reference proteome</keyword>
<organism evidence="1 2">
    <name type="scientific">Xanthobacter tagetidis</name>
    <dbReference type="NCBI Taxonomy" id="60216"/>
    <lineage>
        <taxon>Bacteria</taxon>
        <taxon>Pseudomonadati</taxon>
        <taxon>Pseudomonadota</taxon>
        <taxon>Alphaproteobacteria</taxon>
        <taxon>Hyphomicrobiales</taxon>
        <taxon>Xanthobacteraceae</taxon>
        <taxon>Xanthobacter</taxon>
    </lineage>
</organism>
<dbReference type="RefSeq" id="WP_121622362.1">
    <property type="nucleotide sequence ID" value="NZ_JACIIW010000006.1"/>
</dbReference>
<protein>
    <submittedName>
        <fullName evidence="1">Uncharacterized protein</fullName>
    </submittedName>
</protein>
<gene>
    <name evidence="1" type="ORF">D9R14_05850</name>
</gene>
<reference evidence="1 2" key="1">
    <citation type="submission" date="2018-10" db="EMBL/GenBank/DDBJ databases">
        <title>Xanthobacter tagetidis genome sequencing and assembly.</title>
        <authorList>
            <person name="Maclea K.S."/>
            <person name="Goen A.E."/>
            <person name="Fatima S.A."/>
        </authorList>
    </citation>
    <scope>NUCLEOTIDE SEQUENCE [LARGE SCALE GENOMIC DNA]</scope>
    <source>
        <strain evidence="1 2">ATCC 700314</strain>
    </source>
</reference>